<evidence type="ECO:0000256" key="7">
    <source>
        <dbReference type="ARBA" id="ARBA00023136"/>
    </source>
</evidence>
<comment type="similarity">
    <text evidence="2 9">Belongs to the SPCS3 family.</text>
</comment>
<protein>
    <recommendedName>
        <fullName evidence="9">Signal peptidase subunit 3</fullName>
    </recommendedName>
</protein>
<dbReference type="GO" id="GO:0006465">
    <property type="term" value="P:signal peptide processing"/>
    <property type="evidence" value="ECO:0007669"/>
    <property type="project" value="UniProtKB-UniRule"/>
</dbReference>
<keyword evidence="4 9" id="KW-0256">Endoplasmic reticulum</keyword>
<dbReference type="HOGENOM" id="CLU_068714_0_0_1"/>
<evidence type="ECO:0000256" key="9">
    <source>
        <dbReference type="PIRNR" id="PIRNR016089"/>
    </source>
</evidence>
<dbReference type="AlphaFoldDB" id="A0A0C3H8M6"/>
<dbReference type="Proteomes" id="UP000054321">
    <property type="component" value="Unassembled WGS sequence"/>
</dbReference>
<evidence type="ECO:0000256" key="5">
    <source>
        <dbReference type="ARBA" id="ARBA00022968"/>
    </source>
</evidence>
<dbReference type="EMBL" id="KN832878">
    <property type="protein sequence ID" value="KIM99594.1"/>
    <property type="molecule type" value="Genomic_DNA"/>
</dbReference>
<keyword evidence="7 9" id="KW-0472">Membrane</keyword>
<dbReference type="PIRSF" id="PIRSF016089">
    <property type="entry name" value="SPC22"/>
    <property type="match status" value="1"/>
</dbReference>
<dbReference type="FunCoup" id="A0A0C3H8M6">
    <property type="interactions" value="444"/>
</dbReference>
<dbReference type="PANTHER" id="PTHR12804:SF0">
    <property type="entry name" value="SIGNAL PEPTIDASE COMPLEX SUBUNIT 3"/>
    <property type="match status" value="1"/>
</dbReference>
<dbReference type="GO" id="GO:0045047">
    <property type="term" value="P:protein targeting to ER"/>
    <property type="evidence" value="ECO:0007669"/>
    <property type="project" value="TreeGrafter"/>
</dbReference>
<gene>
    <name evidence="10" type="ORF">OIDMADRAFT_181029</name>
</gene>
<dbReference type="GO" id="GO:0005787">
    <property type="term" value="C:signal peptidase complex"/>
    <property type="evidence" value="ECO:0007669"/>
    <property type="project" value="UniProtKB-UniRule"/>
</dbReference>
<keyword evidence="5" id="KW-0735">Signal-anchor</keyword>
<comment type="subcellular location">
    <subcellularLocation>
        <location evidence="1">Endoplasmic reticulum membrane</location>
        <topology evidence="1">Single-pass type II membrane protein</topology>
    </subcellularLocation>
</comment>
<dbReference type="OrthoDB" id="10261524at2759"/>
<evidence type="ECO:0000256" key="4">
    <source>
        <dbReference type="ARBA" id="ARBA00022824"/>
    </source>
</evidence>
<comment type="function">
    <text evidence="8">Essential component of the signal peptidase complex (SPC) which catalyzes the cleavage of N-terminal signal sequences from nascent proteins as they are translocated into the lumen of the endoplasmic reticulum. Essential for the SPC catalytic activity, possibly by stabilizing and positioning the active center of the complex close to the lumenal surface. Essential for viability.</text>
</comment>
<accession>A0A0C3H8M6</accession>
<sequence>MHSTITRAQNIFGFFTTVLFVLGAIIASTDFLAPRTPSADVFVKDIQVVRGRPHYYSTKKEEYASIRFSLSADFSSLFNWNTKQIFVWVSATWPEPSASNKSIHTNEAVIWDTIITSPSSDHLQNIGPVAMKKLIKSAKGKSIDPSRGKIELRNQKPKYQITAPSGKLAELDDVLLKVHYNIQPWVGILTWTQQVEFWNWKVIEGGVSKIFKLPALKKKDEKKDEKKKTTKKAT</sequence>
<evidence type="ECO:0000313" key="11">
    <source>
        <dbReference type="Proteomes" id="UP000054321"/>
    </source>
</evidence>
<name>A0A0C3H8M6_OIDMZ</name>
<proteinExistence type="inferred from homology"/>
<keyword evidence="3" id="KW-0812">Transmembrane</keyword>
<evidence type="ECO:0000256" key="2">
    <source>
        <dbReference type="ARBA" id="ARBA00009289"/>
    </source>
</evidence>
<reference evidence="10 11" key="1">
    <citation type="submission" date="2014-04" db="EMBL/GenBank/DDBJ databases">
        <authorList>
            <consortium name="DOE Joint Genome Institute"/>
            <person name="Kuo A."/>
            <person name="Martino E."/>
            <person name="Perotto S."/>
            <person name="Kohler A."/>
            <person name="Nagy L.G."/>
            <person name="Floudas D."/>
            <person name="Copeland A."/>
            <person name="Barry K.W."/>
            <person name="Cichocki N."/>
            <person name="Veneault-Fourrey C."/>
            <person name="LaButti K."/>
            <person name="Lindquist E.A."/>
            <person name="Lipzen A."/>
            <person name="Lundell T."/>
            <person name="Morin E."/>
            <person name="Murat C."/>
            <person name="Sun H."/>
            <person name="Tunlid A."/>
            <person name="Henrissat B."/>
            <person name="Grigoriev I.V."/>
            <person name="Hibbett D.S."/>
            <person name="Martin F."/>
            <person name="Nordberg H.P."/>
            <person name="Cantor M.N."/>
            <person name="Hua S.X."/>
        </authorList>
    </citation>
    <scope>NUCLEOTIDE SEQUENCE [LARGE SCALE GENOMIC DNA]</scope>
    <source>
        <strain evidence="10 11">Zn</strain>
    </source>
</reference>
<dbReference type="Pfam" id="PF04573">
    <property type="entry name" value="SPC22"/>
    <property type="match status" value="2"/>
</dbReference>
<dbReference type="InParanoid" id="A0A0C3H8M6"/>
<dbReference type="InterPro" id="IPR007653">
    <property type="entry name" value="SPC3"/>
</dbReference>
<reference evidence="11" key="2">
    <citation type="submission" date="2015-01" db="EMBL/GenBank/DDBJ databases">
        <title>Evolutionary Origins and Diversification of the Mycorrhizal Mutualists.</title>
        <authorList>
            <consortium name="DOE Joint Genome Institute"/>
            <consortium name="Mycorrhizal Genomics Consortium"/>
            <person name="Kohler A."/>
            <person name="Kuo A."/>
            <person name="Nagy L.G."/>
            <person name="Floudas D."/>
            <person name="Copeland A."/>
            <person name="Barry K.W."/>
            <person name="Cichocki N."/>
            <person name="Veneault-Fourrey C."/>
            <person name="LaButti K."/>
            <person name="Lindquist E.A."/>
            <person name="Lipzen A."/>
            <person name="Lundell T."/>
            <person name="Morin E."/>
            <person name="Murat C."/>
            <person name="Riley R."/>
            <person name="Ohm R."/>
            <person name="Sun H."/>
            <person name="Tunlid A."/>
            <person name="Henrissat B."/>
            <person name="Grigoriev I.V."/>
            <person name="Hibbett D.S."/>
            <person name="Martin F."/>
        </authorList>
    </citation>
    <scope>NUCLEOTIDE SEQUENCE [LARGE SCALE GENOMIC DNA]</scope>
    <source>
        <strain evidence="11">Zn</strain>
    </source>
</reference>
<keyword evidence="6" id="KW-1133">Transmembrane helix</keyword>
<dbReference type="STRING" id="913774.A0A0C3H8M6"/>
<evidence type="ECO:0000256" key="6">
    <source>
        <dbReference type="ARBA" id="ARBA00022989"/>
    </source>
</evidence>
<evidence type="ECO:0000313" key="10">
    <source>
        <dbReference type="EMBL" id="KIM99594.1"/>
    </source>
</evidence>
<evidence type="ECO:0000256" key="3">
    <source>
        <dbReference type="ARBA" id="ARBA00022692"/>
    </source>
</evidence>
<dbReference type="PANTHER" id="PTHR12804">
    <property type="entry name" value="MICROSOMAL SIGNAL PEPTIDASE 23 KD SUBUNIT SPC22/23"/>
    <property type="match status" value="1"/>
</dbReference>
<evidence type="ECO:0000256" key="1">
    <source>
        <dbReference type="ARBA" id="ARBA00004648"/>
    </source>
</evidence>
<evidence type="ECO:0000256" key="8">
    <source>
        <dbReference type="ARBA" id="ARBA00045670"/>
    </source>
</evidence>
<organism evidence="10 11">
    <name type="scientific">Oidiodendron maius (strain Zn)</name>
    <dbReference type="NCBI Taxonomy" id="913774"/>
    <lineage>
        <taxon>Eukaryota</taxon>
        <taxon>Fungi</taxon>
        <taxon>Dikarya</taxon>
        <taxon>Ascomycota</taxon>
        <taxon>Pezizomycotina</taxon>
        <taxon>Leotiomycetes</taxon>
        <taxon>Leotiomycetes incertae sedis</taxon>
        <taxon>Myxotrichaceae</taxon>
        <taxon>Oidiodendron</taxon>
    </lineage>
</organism>
<keyword evidence="11" id="KW-1185">Reference proteome</keyword>